<dbReference type="AlphaFoldDB" id="A0A702CAW9"/>
<dbReference type="EMBL" id="DAATCP010000014">
    <property type="protein sequence ID" value="HAE8043572.1"/>
    <property type="molecule type" value="Genomic_DNA"/>
</dbReference>
<gene>
    <name evidence="1" type="ORF">G0D15_17945</name>
    <name evidence="2" type="ORF">G4Q26_003733</name>
</gene>
<evidence type="ECO:0000313" key="1">
    <source>
        <dbReference type="EMBL" id="HAC6704695.1"/>
    </source>
</evidence>
<evidence type="ECO:0008006" key="3">
    <source>
        <dbReference type="Google" id="ProtNLM"/>
    </source>
</evidence>
<dbReference type="EMBL" id="DAAMHR010000013">
    <property type="protein sequence ID" value="HAC6704695.1"/>
    <property type="molecule type" value="Genomic_DNA"/>
</dbReference>
<comment type="caution">
    <text evidence="1">The sequence shown here is derived from an EMBL/GenBank/DDBJ whole genome shotgun (WGS) entry which is preliminary data.</text>
</comment>
<name>A0A702CAW9_SALPO</name>
<reference evidence="1" key="2">
    <citation type="submission" date="2018-07" db="EMBL/GenBank/DDBJ databases">
        <authorList>
            <consortium name="NCBI Pathogen Detection Project"/>
        </authorList>
    </citation>
    <scope>NUCLEOTIDE SEQUENCE</scope>
    <source>
        <strain evidence="1">M274</strain>
        <strain evidence="2">M275</strain>
    </source>
</reference>
<reference evidence="1" key="1">
    <citation type="journal article" date="2018" name="Genome Biol.">
        <title>SKESA: strategic k-mer extension for scrupulous assemblies.</title>
        <authorList>
            <person name="Souvorov A."/>
            <person name="Agarwala R."/>
            <person name="Lipman D.J."/>
        </authorList>
    </citation>
    <scope>NUCLEOTIDE SEQUENCE</scope>
    <source>
        <strain evidence="1">M274</strain>
        <strain evidence="2">M275</strain>
    </source>
</reference>
<proteinExistence type="predicted"/>
<evidence type="ECO:0000313" key="2">
    <source>
        <dbReference type="EMBL" id="HAE8043572.1"/>
    </source>
</evidence>
<sequence>MYKKTMISVATIAATLLLSGCKPSDEKAIELGQREIADAMKDPTSVMFRNDKFVGRKDLDDGKVVGYVCGEVNAKNAYGAYVGFASYVVELEMTPKGTFSKGVEYKVPWMEIAPNGGHELHNFKQIYRQFCKSEATSAS</sequence>
<protein>
    <recommendedName>
        <fullName evidence="3">Lipoprotein</fullName>
    </recommendedName>
</protein>
<organism evidence="1">
    <name type="scientific">Salmonella potsdam</name>
    <dbReference type="NCBI Taxonomy" id="597"/>
    <lineage>
        <taxon>Bacteria</taxon>
        <taxon>Pseudomonadati</taxon>
        <taxon>Pseudomonadota</taxon>
        <taxon>Gammaproteobacteria</taxon>
        <taxon>Enterobacterales</taxon>
        <taxon>Enterobacteriaceae</taxon>
        <taxon>Salmonella</taxon>
    </lineage>
</organism>
<accession>A0A702CAW9</accession>
<dbReference type="PROSITE" id="PS51257">
    <property type="entry name" value="PROKAR_LIPOPROTEIN"/>
    <property type="match status" value="1"/>
</dbReference>